<dbReference type="PANTHER" id="PTHR40763">
    <property type="entry name" value="MEMBRANE PROTEIN-RELATED"/>
    <property type="match status" value="1"/>
</dbReference>
<comment type="caution">
    <text evidence="3">The sequence shown here is derived from an EMBL/GenBank/DDBJ whole genome shotgun (WGS) entry which is preliminary data.</text>
</comment>
<evidence type="ECO:0000313" key="4">
    <source>
        <dbReference type="Proteomes" id="UP000805614"/>
    </source>
</evidence>
<evidence type="ECO:0000313" key="3">
    <source>
        <dbReference type="EMBL" id="MBC6470291.1"/>
    </source>
</evidence>
<evidence type="ECO:0000259" key="1">
    <source>
        <dbReference type="Pfam" id="PF08044"/>
    </source>
</evidence>
<dbReference type="EMBL" id="JABVEC010000039">
    <property type="protein sequence ID" value="MBC6470291.1"/>
    <property type="molecule type" value="Genomic_DNA"/>
</dbReference>
<evidence type="ECO:0000259" key="2">
    <source>
        <dbReference type="Pfam" id="PF09922"/>
    </source>
</evidence>
<dbReference type="InterPro" id="IPR012551">
    <property type="entry name" value="DUF1707_SHOCT-like"/>
</dbReference>
<feature type="domain" description="Cell wall-active antibiotics response LiaF-like C-terminal" evidence="2">
    <location>
        <begin position="95"/>
        <end position="153"/>
    </location>
</feature>
<dbReference type="Pfam" id="PF08044">
    <property type="entry name" value="DUF1707"/>
    <property type="match status" value="1"/>
</dbReference>
<name>A0ABR7LZV4_9ACTN</name>
<dbReference type="Pfam" id="PF09922">
    <property type="entry name" value="LiaF-like_C"/>
    <property type="match status" value="1"/>
</dbReference>
<protein>
    <submittedName>
        <fullName evidence="3">DUF1707 and DUF2154 domain-containing protein</fullName>
    </submittedName>
</protein>
<organism evidence="3 4">
    <name type="scientific">Actinomadura alba</name>
    <dbReference type="NCBI Taxonomy" id="406431"/>
    <lineage>
        <taxon>Bacteria</taxon>
        <taxon>Bacillati</taxon>
        <taxon>Actinomycetota</taxon>
        <taxon>Actinomycetes</taxon>
        <taxon>Streptosporangiales</taxon>
        <taxon>Thermomonosporaceae</taxon>
        <taxon>Actinomadura</taxon>
    </lineage>
</organism>
<proteinExistence type="predicted"/>
<dbReference type="InterPro" id="IPR024425">
    <property type="entry name" value="LiaF-like_C"/>
</dbReference>
<keyword evidence="4" id="KW-1185">Reference proteome</keyword>
<feature type="domain" description="DUF1707" evidence="1">
    <location>
        <begin position="1"/>
        <end position="53"/>
    </location>
</feature>
<dbReference type="Proteomes" id="UP000805614">
    <property type="component" value="Unassembled WGS sequence"/>
</dbReference>
<reference evidence="3 4" key="1">
    <citation type="submission" date="2020-06" db="EMBL/GenBank/DDBJ databases">
        <title>Actinomadura xiongansis sp. nov., isolated from soil of Baiyangdian.</title>
        <authorList>
            <person name="Zhang X."/>
        </authorList>
    </citation>
    <scope>NUCLEOTIDE SEQUENCE [LARGE SCALE GENOMIC DNA]</scope>
    <source>
        <strain evidence="3 4">HBUM206468</strain>
    </source>
</reference>
<sequence>MRASDAERENTVERLRVASVEGRLTLADLTERTEAAYSAVTRAELETITADLPATRAPAGAAVPQVAQVPQEQRRSVAVLGDSKQRIVGRVDDPLSAVAVLGDVVLDLRGAHVTDGEVDVTATAILGNVKIIVPDGVEVLLSGVAVLGDKKIKVRKPPPGRSVPVVRVTAKAILGDVVVIDDEHTQPVRKALVSWLNRDRDRRLG</sequence>
<accession>A0ABR7LZV4</accession>
<dbReference type="PANTHER" id="PTHR40763:SF4">
    <property type="entry name" value="DUF1707 DOMAIN-CONTAINING PROTEIN"/>
    <property type="match status" value="1"/>
</dbReference>
<gene>
    <name evidence="3" type="ORF">HKK74_33090</name>
</gene>